<keyword evidence="3" id="KW-1185">Reference proteome</keyword>
<dbReference type="Pfam" id="PF09581">
    <property type="entry name" value="Spore_III_AF"/>
    <property type="match status" value="1"/>
</dbReference>
<sequence length="208" mass="23822">MIDFLKNWVLNVVTLVVFIMLIEMLIPSGKTKKIVNLVTGFILVIGLINPLLKLVGSGIALGEFQMAGSNYIDKKEVMINSEVLEEKQIRQITNVYREKIIAQLKSITQNIEGIKDAKADIIINEDYTSERFGEVKKVYLYLSLEDEDEGIKRVLSVKKVEIDLGQSEDIEQQHEKQLDEKIRFELEDKVARLLNVQKEDIVISLEED</sequence>
<organism evidence="2 3">
    <name type="scientific">Acetivibrio mesophilus</name>
    <dbReference type="NCBI Taxonomy" id="2487273"/>
    <lineage>
        <taxon>Bacteria</taxon>
        <taxon>Bacillati</taxon>
        <taxon>Bacillota</taxon>
        <taxon>Clostridia</taxon>
        <taxon>Eubacteriales</taxon>
        <taxon>Oscillospiraceae</taxon>
        <taxon>Acetivibrio</taxon>
    </lineage>
</organism>
<name>A0A4V1K2B2_9FIRM</name>
<dbReference type="Proteomes" id="UP000289166">
    <property type="component" value="Unassembled WGS sequence"/>
</dbReference>
<dbReference type="NCBIfam" id="TIGR02896">
    <property type="entry name" value="spore_III_AF"/>
    <property type="match status" value="1"/>
</dbReference>
<feature type="transmembrane region" description="Helical" evidence="1">
    <location>
        <begin position="34"/>
        <end position="52"/>
    </location>
</feature>
<keyword evidence="1" id="KW-1133">Transmembrane helix</keyword>
<keyword evidence="1" id="KW-0472">Membrane</keyword>
<proteinExistence type="predicted"/>
<feature type="transmembrane region" description="Helical" evidence="1">
    <location>
        <begin position="7"/>
        <end position="28"/>
    </location>
</feature>
<evidence type="ECO:0000313" key="2">
    <source>
        <dbReference type="EMBL" id="RXE59679.1"/>
    </source>
</evidence>
<keyword evidence="1" id="KW-0812">Transmembrane</keyword>
<gene>
    <name evidence="2" type="primary">spoIIIAF</name>
    <name evidence="2" type="ORF">EFD62_05010</name>
</gene>
<comment type="caution">
    <text evidence="2">The sequence shown here is derived from an EMBL/GenBank/DDBJ whole genome shotgun (WGS) entry which is preliminary data.</text>
</comment>
<evidence type="ECO:0000313" key="3">
    <source>
        <dbReference type="Proteomes" id="UP000289166"/>
    </source>
</evidence>
<dbReference type="RefSeq" id="WP_069193633.1">
    <property type="nucleotide sequence ID" value="NZ_RLII01000004.1"/>
</dbReference>
<reference evidence="3" key="1">
    <citation type="submission" date="2018-11" db="EMBL/GenBank/DDBJ databases">
        <title>Genome sequencing of a novel mesophilic and cellulolytic organism within the genus Hungateiclostridium.</title>
        <authorList>
            <person name="Rettenmaier R."/>
            <person name="Liebl W."/>
            <person name="Zverlov V."/>
        </authorList>
    </citation>
    <scope>NUCLEOTIDE SEQUENCE [LARGE SCALE GENOMIC DNA]</scope>
    <source>
        <strain evidence="3">N2K1</strain>
    </source>
</reference>
<protein>
    <submittedName>
        <fullName evidence="2">Stage III sporulation protein AF</fullName>
    </submittedName>
</protein>
<dbReference type="EMBL" id="RLII01000004">
    <property type="protein sequence ID" value="RXE59679.1"/>
    <property type="molecule type" value="Genomic_DNA"/>
</dbReference>
<evidence type="ECO:0000256" key="1">
    <source>
        <dbReference type="SAM" id="Phobius"/>
    </source>
</evidence>
<dbReference type="AlphaFoldDB" id="A0A4V1K2B2"/>
<dbReference type="InterPro" id="IPR014245">
    <property type="entry name" value="Spore_III_AF"/>
</dbReference>
<accession>A0A4V1K2B2</accession>
<dbReference type="OrthoDB" id="1738919at2"/>